<organism evidence="1">
    <name type="scientific">marine sediment metagenome</name>
    <dbReference type="NCBI Taxonomy" id="412755"/>
    <lineage>
        <taxon>unclassified sequences</taxon>
        <taxon>metagenomes</taxon>
        <taxon>ecological metagenomes</taxon>
    </lineage>
</organism>
<proteinExistence type="predicted"/>
<protein>
    <submittedName>
        <fullName evidence="1">Uncharacterized protein</fullName>
    </submittedName>
</protein>
<name>X1N7N1_9ZZZZ</name>
<sequence>RLRVVEQKVQADCHYENYDRCCDADLEELESGANFLQRETADKTASGHDKKEPYIGHLSYGETGKKTIEYSHAYREALIICNGQNHRRCDSGSGGPRGLLGY</sequence>
<feature type="non-terminal residue" evidence="1">
    <location>
        <position position="1"/>
    </location>
</feature>
<dbReference type="AlphaFoldDB" id="X1N7N1"/>
<gene>
    <name evidence="1" type="ORF">S06H3_09229</name>
</gene>
<dbReference type="EMBL" id="BARV01004025">
    <property type="protein sequence ID" value="GAI14649.1"/>
    <property type="molecule type" value="Genomic_DNA"/>
</dbReference>
<comment type="caution">
    <text evidence="1">The sequence shown here is derived from an EMBL/GenBank/DDBJ whole genome shotgun (WGS) entry which is preliminary data.</text>
</comment>
<accession>X1N7N1</accession>
<reference evidence="1" key="1">
    <citation type="journal article" date="2014" name="Front. Microbiol.">
        <title>High frequency of phylogenetically diverse reductive dehalogenase-homologous genes in deep subseafloor sedimentary metagenomes.</title>
        <authorList>
            <person name="Kawai M."/>
            <person name="Futagami T."/>
            <person name="Toyoda A."/>
            <person name="Takaki Y."/>
            <person name="Nishi S."/>
            <person name="Hori S."/>
            <person name="Arai W."/>
            <person name="Tsubouchi T."/>
            <person name="Morono Y."/>
            <person name="Uchiyama I."/>
            <person name="Ito T."/>
            <person name="Fujiyama A."/>
            <person name="Inagaki F."/>
            <person name="Takami H."/>
        </authorList>
    </citation>
    <scope>NUCLEOTIDE SEQUENCE</scope>
    <source>
        <strain evidence="1">Expedition CK06-06</strain>
    </source>
</reference>
<evidence type="ECO:0000313" key="1">
    <source>
        <dbReference type="EMBL" id="GAI14649.1"/>
    </source>
</evidence>